<dbReference type="PANTHER" id="PTHR48079">
    <property type="entry name" value="PROTEIN YEEZ"/>
    <property type="match status" value="1"/>
</dbReference>
<proteinExistence type="predicted"/>
<dbReference type="CDD" id="cd05266">
    <property type="entry name" value="SDR_a4"/>
    <property type="match status" value="1"/>
</dbReference>
<evidence type="ECO:0000313" key="2">
    <source>
        <dbReference type="EMBL" id="TAA45991.1"/>
    </source>
</evidence>
<accession>A0ABY1WPJ0</accession>
<name>A0ABY1WPJ0_9GAMM</name>
<protein>
    <submittedName>
        <fullName evidence="2">SDR family oxidoreductase</fullName>
    </submittedName>
</protein>
<organism evidence="2 3">
    <name type="scientific">Corallincola spongiicola</name>
    <dbReference type="NCBI Taxonomy" id="2520508"/>
    <lineage>
        <taxon>Bacteria</taxon>
        <taxon>Pseudomonadati</taxon>
        <taxon>Pseudomonadota</taxon>
        <taxon>Gammaproteobacteria</taxon>
        <taxon>Alteromonadales</taxon>
        <taxon>Psychromonadaceae</taxon>
        <taxon>Corallincola</taxon>
    </lineage>
</organism>
<dbReference type="Pfam" id="PF01370">
    <property type="entry name" value="Epimerase"/>
    <property type="match status" value="1"/>
</dbReference>
<dbReference type="InterPro" id="IPR051783">
    <property type="entry name" value="NAD(P)-dependent_oxidoreduct"/>
</dbReference>
<dbReference type="Proteomes" id="UP000292544">
    <property type="component" value="Unassembled WGS sequence"/>
</dbReference>
<keyword evidence="3" id="KW-1185">Reference proteome</keyword>
<gene>
    <name evidence="2" type="ORF">EXY25_11640</name>
</gene>
<comment type="caution">
    <text evidence="2">The sequence shown here is derived from an EMBL/GenBank/DDBJ whole genome shotgun (WGS) entry which is preliminary data.</text>
</comment>
<feature type="domain" description="NAD-dependent epimerase/dehydratase" evidence="1">
    <location>
        <begin position="4"/>
        <end position="164"/>
    </location>
</feature>
<sequence>MANILIAGCGDVGTALAQRLLADGHQVTGLRRHPPQTSSALQYLALDMTQPDSLLQLTQPYDYLFFLPTPDQHTESGYRTVFVDAFTHLSQRLQQLAAQHNKPLPTIFYISSTGVYGQNKGEWVDETSTTAPTRFSGRVLLEGEALATKLGGTIIRFSGIYGPGRERLINKARELKQIAATPPSYTNRIHRDDCAGVLQFLLQLSEQQHSLAPVYLGTDSDPAPQHQVLDFLAQAQGLAPLQTVAAAADATQNKRCRNQRLLDAGYQFIYPSYRQGYQAVIDNMAKG</sequence>
<dbReference type="PANTHER" id="PTHR48079:SF6">
    <property type="entry name" value="NAD(P)-BINDING DOMAIN-CONTAINING PROTEIN-RELATED"/>
    <property type="match status" value="1"/>
</dbReference>
<dbReference type="InterPro" id="IPR001509">
    <property type="entry name" value="Epimerase_deHydtase"/>
</dbReference>
<dbReference type="EMBL" id="SHLY01000003">
    <property type="protein sequence ID" value="TAA45991.1"/>
    <property type="molecule type" value="Genomic_DNA"/>
</dbReference>
<dbReference type="Gene3D" id="3.40.50.720">
    <property type="entry name" value="NAD(P)-binding Rossmann-like Domain"/>
    <property type="match status" value="1"/>
</dbReference>
<evidence type="ECO:0000259" key="1">
    <source>
        <dbReference type="Pfam" id="PF01370"/>
    </source>
</evidence>
<dbReference type="RefSeq" id="WP_130566906.1">
    <property type="nucleotide sequence ID" value="NZ_SHLY01000003.1"/>
</dbReference>
<evidence type="ECO:0000313" key="3">
    <source>
        <dbReference type="Proteomes" id="UP000292544"/>
    </source>
</evidence>
<dbReference type="InterPro" id="IPR036291">
    <property type="entry name" value="NAD(P)-bd_dom_sf"/>
</dbReference>
<reference evidence="3" key="1">
    <citation type="submission" date="2019-02" db="EMBL/GenBank/DDBJ databases">
        <title>Draft genome sequence of Muricauda sp. 176CP4-71.</title>
        <authorList>
            <person name="Park J.-S."/>
        </authorList>
    </citation>
    <scope>NUCLEOTIDE SEQUENCE [LARGE SCALE GENOMIC DNA]</scope>
    <source>
        <strain evidence="3">176GS2-150</strain>
    </source>
</reference>
<dbReference type="SUPFAM" id="SSF51735">
    <property type="entry name" value="NAD(P)-binding Rossmann-fold domains"/>
    <property type="match status" value="1"/>
</dbReference>